<dbReference type="GeneID" id="129339096"/>
<keyword evidence="7" id="KW-1015">Disulfide bond</keyword>
<evidence type="ECO:0000259" key="11">
    <source>
        <dbReference type="PROSITE" id="PS51828"/>
    </source>
</evidence>
<dbReference type="Gene3D" id="2.60.120.200">
    <property type="match status" value="1"/>
</dbReference>
<feature type="signal peptide" evidence="10">
    <location>
        <begin position="1"/>
        <end position="19"/>
    </location>
</feature>
<dbReference type="GO" id="GO:0005615">
    <property type="term" value="C:extracellular space"/>
    <property type="evidence" value="ECO:0007669"/>
    <property type="project" value="TreeGrafter"/>
</dbReference>
<gene>
    <name evidence="13" type="primary">LOC129339096</name>
</gene>
<dbReference type="CDD" id="cd00152">
    <property type="entry name" value="PTX"/>
    <property type="match status" value="1"/>
</dbReference>
<dbReference type="RefSeq" id="XP_054849677.1">
    <property type="nucleotide sequence ID" value="XM_054993702.1"/>
</dbReference>
<evidence type="ECO:0000256" key="3">
    <source>
        <dbReference type="ARBA" id="ARBA00022525"/>
    </source>
</evidence>
<comment type="subcellular location">
    <subcellularLocation>
        <location evidence="1 10">Secreted</location>
    </subcellularLocation>
</comment>
<feature type="chain" id="PRO_5041515377" description="Pentraxin family member" evidence="10">
    <location>
        <begin position="20"/>
        <end position="226"/>
    </location>
</feature>
<dbReference type="GO" id="GO:0045087">
    <property type="term" value="P:innate immune response"/>
    <property type="evidence" value="ECO:0007669"/>
    <property type="project" value="TreeGrafter"/>
</dbReference>
<comment type="cofactor">
    <cofactor evidence="10">
        <name>Ca(2+)</name>
        <dbReference type="ChEBI" id="CHEBI:29108"/>
    </cofactor>
    <text evidence="10">Binds 2 calcium ions per subunit.</text>
</comment>
<dbReference type="GO" id="GO:0046872">
    <property type="term" value="F:metal ion binding"/>
    <property type="evidence" value="ECO:0007669"/>
    <property type="project" value="UniProtKB-KW"/>
</dbReference>
<comment type="similarity">
    <text evidence="8 10">Belongs to the pentraxin family.</text>
</comment>
<feature type="domain" description="Pentraxin (PTX)" evidence="11">
    <location>
        <begin position="24"/>
        <end position="226"/>
    </location>
</feature>
<dbReference type="PROSITE" id="PS51828">
    <property type="entry name" value="PTX_2"/>
    <property type="match status" value="1"/>
</dbReference>
<dbReference type="GO" id="GO:0001849">
    <property type="term" value="F:complement component C1q complex binding"/>
    <property type="evidence" value="ECO:0007669"/>
    <property type="project" value="TreeGrafter"/>
</dbReference>
<evidence type="ECO:0000256" key="5">
    <source>
        <dbReference type="ARBA" id="ARBA00022729"/>
    </source>
</evidence>
<name>A0AA97LEV3_EUBMA</name>
<evidence type="ECO:0000256" key="6">
    <source>
        <dbReference type="ARBA" id="ARBA00022837"/>
    </source>
</evidence>
<dbReference type="PRINTS" id="PR00895">
    <property type="entry name" value="PENTAXIN"/>
</dbReference>
<evidence type="ECO:0000256" key="8">
    <source>
        <dbReference type="ARBA" id="ARBA00038102"/>
    </source>
</evidence>
<evidence type="ECO:0000256" key="10">
    <source>
        <dbReference type="RuleBase" id="RU362112"/>
    </source>
</evidence>
<proteinExistence type="inferred from homology"/>
<evidence type="ECO:0000313" key="12">
    <source>
        <dbReference type="Proteomes" id="UP001190640"/>
    </source>
</evidence>
<dbReference type="InterPro" id="IPR013320">
    <property type="entry name" value="ConA-like_dom_sf"/>
</dbReference>
<keyword evidence="4 10" id="KW-0479">Metal-binding</keyword>
<evidence type="ECO:0000313" key="13">
    <source>
        <dbReference type="RefSeq" id="XP_054849677.1"/>
    </source>
</evidence>
<dbReference type="PANTHER" id="PTHR45869">
    <property type="entry name" value="C-REACTIVE PROTEIN-RELATED"/>
    <property type="match status" value="1"/>
</dbReference>
<dbReference type="Pfam" id="PF00354">
    <property type="entry name" value="Pentaxin"/>
    <property type="match status" value="1"/>
</dbReference>
<keyword evidence="6 10" id="KW-0106">Calcium</keyword>
<evidence type="ECO:0000256" key="2">
    <source>
        <dbReference type="ARBA" id="ARBA00022486"/>
    </source>
</evidence>
<protein>
    <recommendedName>
        <fullName evidence="10">Pentraxin family member</fullName>
    </recommendedName>
</protein>
<keyword evidence="2" id="KW-0011">Acute phase</keyword>
<comment type="subunit">
    <text evidence="10">Homopentamer. Pentaxin (or pentraxin) have a discoid arrangement of 5 non-covalently bound subunits.</text>
</comment>
<accession>A0AA97LEV3</accession>
<keyword evidence="12" id="KW-1185">Reference proteome</keyword>
<comment type="caution">
    <text evidence="9">Lacks conserved residue(s) required for the propagation of feature annotation.</text>
</comment>
<dbReference type="GO" id="GO:0006953">
    <property type="term" value="P:acute-phase response"/>
    <property type="evidence" value="ECO:0007669"/>
    <property type="project" value="UniProtKB-KW"/>
</dbReference>
<dbReference type="InterPro" id="IPR030476">
    <property type="entry name" value="Pentaxin_CS"/>
</dbReference>
<dbReference type="SUPFAM" id="SSF49899">
    <property type="entry name" value="Concanavalin A-like lectins/glucanases"/>
    <property type="match status" value="1"/>
</dbReference>
<dbReference type="KEGG" id="emc:129339096"/>
<reference evidence="13" key="1">
    <citation type="submission" date="2025-08" db="UniProtKB">
        <authorList>
            <consortium name="RefSeq"/>
        </authorList>
    </citation>
    <scope>IDENTIFICATION</scope>
    <source>
        <tissue evidence="13">Blood</tissue>
    </source>
</reference>
<dbReference type="PROSITE" id="PS00289">
    <property type="entry name" value="PTX_1"/>
    <property type="match status" value="1"/>
</dbReference>
<keyword evidence="5 10" id="KW-0732">Signal</keyword>
<evidence type="ECO:0000256" key="1">
    <source>
        <dbReference type="ARBA" id="ARBA00004613"/>
    </source>
</evidence>
<dbReference type="InterPro" id="IPR001759">
    <property type="entry name" value="PTX_dom"/>
</dbReference>
<dbReference type="Proteomes" id="UP001190640">
    <property type="component" value="Chromosome 1"/>
</dbReference>
<evidence type="ECO:0000256" key="9">
    <source>
        <dbReference type="PROSITE-ProRule" id="PRU01172"/>
    </source>
</evidence>
<dbReference type="FunFam" id="2.60.120.200:FF:000070">
    <property type="entry name" value="Serum amyloid P-component"/>
    <property type="match status" value="1"/>
</dbReference>
<evidence type="ECO:0000256" key="7">
    <source>
        <dbReference type="ARBA" id="ARBA00023157"/>
    </source>
</evidence>
<dbReference type="SMART" id="SM00159">
    <property type="entry name" value="PTX"/>
    <property type="match status" value="1"/>
</dbReference>
<dbReference type="InterPro" id="IPR051005">
    <property type="entry name" value="Pentraxin_domain"/>
</dbReference>
<sequence length="226" mass="25179">MEILHTSLLVLVGLLGSLAQQDLEKKTMIFPEASNTARVVLRTVHQQPLTSFTVCLRAYTDLNRAYSLFSYATKQSDNHILLFKPKSNQYSVYVAGAVVTFSVADNPVPKPQWEHICASWESATGIVELWLNGESLPRKGLKKGHSITPEASIIIGQEQDSYGGGFDVNQSFVGEITDVYMWDRELSPDELALVGSDSRLSNYLIDWKSLNYEIKGYAVVKPTQFG</sequence>
<organism evidence="12 13">
    <name type="scientific">Eublepharis macularius</name>
    <name type="common">Leopard gecko</name>
    <name type="synonym">Cyrtodactylus macularius</name>
    <dbReference type="NCBI Taxonomy" id="481883"/>
    <lineage>
        <taxon>Eukaryota</taxon>
        <taxon>Metazoa</taxon>
        <taxon>Chordata</taxon>
        <taxon>Craniata</taxon>
        <taxon>Vertebrata</taxon>
        <taxon>Euteleostomi</taxon>
        <taxon>Lepidosauria</taxon>
        <taxon>Squamata</taxon>
        <taxon>Bifurcata</taxon>
        <taxon>Gekkota</taxon>
        <taxon>Eublepharidae</taxon>
        <taxon>Eublepharinae</taxon>
        <taxon>Eublepharis</taxon>
    </lineage>
</organism>
<evidence type="ECO:0000256" key="4">
    <source>
        <dbReference type="ARBA" id="ARBA00022723"/>
    </source>
</evidence>
<keyword evidence="3" id="KW-0964">Secreted</keyword>
<dbReference type="AlphaFoldDB" id="A0AA97LEV3"/>
<dbReference type="PANTHER" id="PTHR45869:SF7">
    <property type="entry name" value="C-REACTIVE PROTEIN"/>
    <property type="match status" value="1"/>
</dbReference>